<dbReference type="InterPro" id="IPR018060">
    <property type="entry name" value="HTH_AraC"/>
</dbReference>
<dbReference type="KEGG" id="npi:G7071_08435"/>
<dbReference type="InterPro" id="IPR032687">
    <property type="entry name" value="AraC-type_N"/>
</dbReference>
<organism evidence="5 6">
    <name type="scientific">Nocardioides piscis</name>
    <dbReference type="NCBI Taxonomy" id="2714938"/>
    <lineage>
        <taxon>Bacteria</taxon>
        <taxon>Bacillati</taxon>
        <taxon>Actinomycetota</taxon>
        <taxon>Actinomycetes</taxon>
        <taxon>Propionibacteriales</taxon>
        <taxon>Nocardioidaceae</taxon>
        <taxon>Nocardioides</taxon>
    </lineage>
</organism>
<dbReference type="SMART" id="SM00342">
    <property type="entry name" value="HTH_ARAC"/>
    <property type="match status" value="1"/>
</dbReference>
<evidence type="ECO:0000313" key="5">
    <source>
        <dbReference type="EMBL" id="QIK75462.1"/>
    </source>
</evidence>
<dbReference type="GO" id="GO:0003700">
    <property type="term" value="F:DNA-binding transcription factor activity"/>
    <property type="evidence" value="ECO:0007669"/>
    <property type="project" value="InterPro"/>
</dbReference>
<evidence type="ECO:0000256" key="1">
    <source>
        <dbReference type="ARBA" id="ARBA00023015"/>
    </source>
</evidence>
<dbReference type="Proteomes" id="UP000502035">
    <property type="component" value="Chromosome"/>
</dbReference>
<proteinExistence type="predicted"/>
<keyword evidence="2" id="KW-0238">DNA-binding</keyword>
<protein>
    <submittedName>
        <fullName evidence="5">AraC family transcriptional regulator</fullName>
    </submittedName>
</protein>
<evidence type="ECO:0000259" key="4">
    <source>
        <dbReference type="PROSITE" id="PS01124"/>
    </source>
</evidence>
<dbReference type="PANTHER" id="PTHR47894:SF4">
    <property type="entry name" value="HTH-TYPE TRANSCRIPTIONAL REGULATOR GADX"/>
    <property type="match status" value="1"/>
</dbReference>
<reference evidence="5 6" key="1">
    <citation type="submission" date="2020-03" db="EMBL/GenBank/DDBJ databases">
        <title>Nocardioides sp. nov., isolated from fish.</title>
        <authorList>
            <person name="Hyun D.-W."/>
            <person name="Bae J.-W."/>
        </authorList>
    </citation>
    <scope>NUCLEOTIDE SEQUENCE [LARGE SCALE GENOMIC DNA]</scope>
    <source>
        <strain evidence="5 6">HDW12A</strain>
    </source>
</reference>
<name>A0A6G7YF66_9ACTN</name>
<evidence type="ECO:0000256" key="2">
    <source>
        <dbReference type="ARBA" id="ARBA00023125"/>
    </source>
</evidence>
<dbReference type="GO" id="GO:0000976">
    <property type="term" value="F:transcription cis-regulatory region binding"/>
    <property type="evidence" value="ECO:0007669"/>
    <property type="project" value="TreeGrafter"/>
</dbReference>
<dbReference type="PROSITE" id="PS01124">
    <property type="entry name" value="HTH_ARAC_FAMILY_2"/>
    <property type="match status" value="1"/>
</dbReference>
<dbReference type="EMBL" id="CP049866">
    <property type="protein sequence ID" value="QIK75462.1"/>
    <property type="molecule type" value="Genomic_DNA"/>
</dbReference>
<keyword evidence="1" id="KW-0805">Transcription regulation</keyword>
<accession>A0A6G7YF66</accession>
<dbReference type="SUPFAM" id="SSF46689">
    <property type="entry name" value="Homeodomain-like"/>
    <property type="match status" value="1"/>
</dbReference>
<dbReference type="GO" id="GO:0005829">
    <property type="term" value="C:cytosol"/>
    <property type="evidence" value="ECO:0007669"/>
    <property type="project" value="TreeGrafter"/>
</dbReference>
<dbReference type="Pfam" id="PF12625">
    <property type="entry name" value="Arabinose_bd"/>
    <property type="match status" value="1"/>
</dbReference>
<gene>
    <name evidence="5" type="ORF">G7071_08435</name>
</gene>
<dbReference type="PANTHER" id="PTHR47894">
    <property type="entry name" value="HTH-TYPE TRANSCRIPTIONAL REGULATOR GADX"/>
    <property type="match status" value="1"/>
</dbReference>
<dbReference type="AlphaFoldDB" id="A0A6G7YF66"/>
<dbReference type="RefSeq" id="WP_166317333.1">
    <property type="nucleotide sequence ID" value="NZ_CP049866.1"/>
</dbReference>
<evidence type="ECO:0000256" key="3">
    <source>
        <dbReference type="ARBA" id="ARBA00023163"/>
    </source>
</evidence>
<dbReference type="Pfam" id="PF12833">
    <property type="entry name" value="HTH_18"/>
    <property type="match status" value="1"/>
</dbReference>
<dbReference type="InterPro" id="IPR009057">
    <property type="entry name" value="Homeodomain-like_sf"/>
</dbReference>
<evidence type="ECO:0000313" key="6">
    <source>
        <dbReference type="Proteomes" id="UP000502035"/>
    </source>
</evidence>
<keyword evidence="6" id="KW-1185">Reference proteome</keyword>
<dbReference type="Gene3D" id="1.10.10.60">
    <property type="entry name" value="Homeodomain-like"/>
    <property type="match status" value="1"/>
</dbReference>
<sequence>MGPMIRAASLRGFAPLVRELGGDPEAFLRRFHIPASATESDDGLIDITAHDLMLDTVARELDCPDLGLRLAVAQDLTILGPLALAIESASTVAEALACASRFMFVHSPALSIGVEPDPRGWEGVIALTYRKDLLESPYSPQAMELGIGLFHQAALTLLGGRAGLRSVELPHRPLSPMGRYADFFGVDVRFGAPVAALRVERRMLDASFAGADDEIRRVALDHLARHYPDPATRVSVQVRRVLAQALGLTEAAPTLASTARLLALHPRTLQRRLAEEGTSHAAVLDQVRRDAATTFLTTTDLPMAQVAALLGFSEQSALSHAVRRWHGASPRQVRTAAEPR</sequence>
<keyword evidence="3" id="KW-0804">Transcription</keyword>
<feature type="domain" description="HTH araC/xylS-type" evidence="4">
    <location>
        <begin position="232"/>
        <end position="336"/>
    </location>
</feature>